<evidence type="ECO:0000256" key="5">
    <source>
        <dbReference type="SAM" id="Phobius"/>
    </source>
</evidence>
<dbReference type="STRING" id="215637.A0A4P9ZUN3"/>
<keyword evidence="4 5" id="KW-0472">Membrane</keyword>
<protein>
    <submittedName>
        <fullName evidence="6">Tetraspanin/Peripherin</fullName>
    </submittedName>
</protein>
<dbReference type="GO" id="GO:0016020">
    <property type="term" value="C:membrane"/>
    <property type="evidence" value="ECO:0007669"/>
    <property type="project" value="UniProtKB-SubCell"/>
</dbReference>
<reference evidence="7" key="1">
    <citation type="journal article" date="2018" name="Nat. Microbiol.">
        <title>Leveraging single-cell genomics to expand the fungal tree of life.</title>
        <authorList>
            <person name="Ahrendt S.R."/>
            <person name="Quandt C.A."/>
            <person name="Ciobanu D."/>
            <person name="Clum A."/>
            <person name="Salamov A."/>
            <person name="Andreopoulos B."/>
            <person name="Cheng J.F."/>
            <person name="Woyke T."/>
            <person name="Pelin A."/>
            <person name="Henrissat B."/>
            <person name="Reynolds N.K."/>
            <person name="Benny G.L."/>
            <person name="Smith M.E."/>
            <person name="James T.Y."/>
            <person name="Grigoriev I.V."/>
        </authorList>
    </citation>
    <scope>NUCLEOTIDE SEQUENCE [LARGE SCALE GENOMIC DNA]</scope>
    <source>
        <strain evidence="7">RSA 468</strain>
    </source>
</reference>
<dbReference type="Proteomes" id="UP000268162">
    <property type="component" value="Unassembled WGS sequence"/>
</dbReference>
<proteinExistence type="predicted"/>
<dbReference type="InterPro" id="IPR018499">
    <property type="entry name" value="Tetraspanin/Peripherin"/>
</dbReference>
<accession>A0A4P9ZUN3</accession>
<evidence type="ECO:0000256" key="3">
    <source>
        <dbReference type="ARBA" id="ARBA00022989"/>
    </source>
</evidence>
<organism evidence="6 7">
    <name type="scientific">Dimargaris cristalligena</name>
    <dbReference type="NCBI Taxonomy" id="215637"/>
    <lineage>
        <taxon>Eukaryota</taxon>
        <taxon>Fungi</taxon>
        <taxon>Fungi incertae sedis</taxon>
        <taxon>Zoopagomycota</taxon>
        <taxon>Kickxellomycotina</taxon>
        <taxon>Dimargaritomycetes</taxon>
        <taxon>Dimargaritales</taxon>
        <taxon>Dimargaritaceae</taxon>
        <taxon>Dimargaris</taxon>
    </lineage>
</organism>
<dbReference type="AlphaFoldDB" id="A0A4P9ZUN3"/>
<feature type="transmembrane region" description="Helical" evidence="5">
    <location>
        <begin position="193"/>
        <end position="216"/>
    </location>
</feature>
<keyword evidence="7" id="KW-1185">Reference proteome</keyword>
<feature type="transmembrane region" description="Helical" evidence="5">
    <location>
        <begin position="12"/>
        <end position="37"/>
    </location>
</feature>
<dbReference type="Pfam" id="PF00335">
    <property type="entry name" value="Tetraspanin"/>
    <property type="match status" value="1"/>
</dbReference>
<sequence>MSEFSLPPNVRLSFLVTNCILLLAGGMGIGFMVYYLLHPFSRRNVVITEDMIFGGISCGGLSILVALVGYVGSMNPTRRKNFLLSYCWLAAVIQVAEMVLGAVVWFRTLDIKGDYYPKWQSWSDGLRANFQEYSHCCGYLTPTDFPAPSPTCQSIFDALSSTEGANSADVVLGQLTGCAVPLELYITNYLQNIYTVVFGFVVISFIAMLSGLVIYLSSRDLCRYIKTSEKLVHLRLDP</sequence>
<name>A0A4P9ZUN3_9FUNG</name>
<dbReference type="EMBL" id="ML002641">
    <property type="protein sequence ID" value="RKP36512.1"/>
    <property type="molecule type" value="Genomic_DNA"/>
</dbReference>
<comment type="subcellular location">
    <subcellularLocation>
        <location evidence="1">Membrane</location>
        <topology evidence="1">Multi-pass membrane protein</topology>
    </subcellularLocation>
</comment>
<keyword evidence="2 5" id="KW-0812">Transmembrane</keyword>
<evidence type="ECO:0000256" key="1">
    <source>
        <dbReference type="ARBA" id="ARBA00004141"/>
    </source>
</evidence>
<evidence type="ECO:0000256" key="2">
    <source>
        <dbReference type="ARBA" id="ARBA00022692"/>
    </source>
</evidence>
<evidence type="ECO:0000313" key="7">
    <source>
        <dbReference type="Proteomes" id="UP000268162"/>
    </source>
</evidence>
<feature type="transmembrane region" description="Helical" evidence="5">
    <location>
        <begin position="52"/>
        <end position="71"/>
    </location>
</feature>
<keyword evidence="3 5" id="KW-1133">Transmembrane helix</keyword>
<gene>
    <name evidence="6" type="ORF">BJ085DRAFT_38420</name>
</gene>
<feature type="transmembrane region" description="Helical" evidence="5">
    <location>
        <begin position="83"/>
        <end position="106"/>
    </location>
</feature>
<evidence type="ECO:0000313" key="6">
    <source>
        <dbReference type="EMBL" id="RKP36512.1"/>
    </source>
</evidence>
<evidence type="ECO:0000256" key="4">
    <source>
        <dbReference type="ARBA" id="ARBA00023136"/>
    </source>
</evidence>